<dbReference type="RefSeq" id="WP_191038732.1">
    <property type="nucleotide sequence ID" value="NZ_JACXAA010000003.1"/>
</dbReference>
<evidence type="ECO:0000256" key="1">
    <source>
        <dbReference type="SAM" id="SignalP"/>
    </source>
</evidence>
<evidence type="ECO:0000313" key="3">
    <source>
        <dbReference type="Proteomes" id="UP000653797"/>
    </source>
</evidence>
<organism evidence="2 3">
    <name type="scientific">Spirosoma validum</name>
    <dbReference type="NCBI Taxonomy" id="2771355"/>
    <lineage>
        <taxon>Bacteria</taxon>
        <taxon>Pseudomonadati</taxon>
        <taxon>Bacteroidota</taxon>
        <taxon>Cytophagia</taxon>
        <taxon>Cytophagales</taxon>
        <taxon>Cytophagaceae</taxon>
        <taxon>Spirosoma</taxon>
    </lineage>
</organism>
<feature type="chain" id="PRO_5037870929" description="Secreted protein" evidence="1">
    <location>
        <begin position="22"/>
        <end position="306"/>
    </location>
</feature>
<dbReference type="EMBL" id="JACXAA010000003">
    <property type="protein sequence ID" value="MBD2753094.1"/>
    <property type="molecule type" value="Genomic_DNA"/>
</dbReference>
<dbReference type="AlphaFoldDB" id="A0A927B073"/>
<gene>
    <name evidence="2" type="ORF">IC230_09365</name>
</gene>
<proteinExistence type="predicted"/>
<evidence type="ECO:0008006" key="4">
    <source>
        <dbReference type="Google" id="ProtNLM"/>
    </source>
</evidence>
<feature type="signal peptide" evidence="1">
    <location>
        <begin position="1"/>
        <end position="21"/>
    </location>
</feature>
<name>A0A927B073_9BACT</name>
<keyword evidence="3" id="KW-1185">Reference proteome</keyword>
<reference evidence="2" key="1">
    <citation type="submission" date="2020-09" db="EMBL/GenBank/DDBJ databases">
        <authorList>
            <person name="Kim M.K."/>
        </authorList>
    </citation>
    <scope>NUCLEOTIDE SEQUENCE</scope>
    <source>
        <strain evidence="2">BT704</strain>
    </source>
</reference>
<sequence length="306" mass="33628">MKAFKLITLSLVITLSGVVQAQQVKPQGQPDYPLDSSSTLVSRVQPATTTVLQMFRDAGMSPIEHRLTEDEQKKIAAAFSALPPLHQRILKGRLRSINFLDNMPNTALTSTVNPSGTHKLFDITFRAEILNQDVSEWLTWKELTCFDTTGSTLRVSIQAGHLSAFQYVLLHEATHVVDGTLDITPDYALATGQPLPGSLATDFIANVWTQHTVVASAYKSTLLDGIVFRKGGKPLPISQASQIYQALKQTPFVSLYGRSSWHEDLAEYVTVYHFTQTLGQPFTITEGQPTGILLQPHAVGLSQKAI</sequence>
<protein>
    <recommendedName>
        <fullName evidence="4">Secreted protein</fullName>
    </recommendedName>
</protein>
<evidence type="ECO:0000313" key="2">
    <source>
        <dbReference type="EMBL" id="MBD2753094.1"/>
    </source>
</evidence>
<comment type="caution">
    <text evidence="2">The sequence shown here is derived from an EMBL/GenBank/DDBJ whole genome shotgun (WGS) entry which is preliminary data.</text>
</comment>
<dbReference type="Proteomes" id="UP000653797">
    <property type="component" value="Unassembled WGS sequence"/>
</dbReference>
<accession>A0A927B073</accession>
<keyword evidence="1" id="KW-0732">Signal</keyword>